<evidence type="ECO:0000256" key="1">
    <source>
        <dbReference type="SAM" id="MobiDB-lite"/>
    </source>
</evidence>
<dbReference type="Proteomes" id="UP000054107">
    <property type="component" value="Unassembled WGS sequence"/>
</dbReference>
<feature type="compositionally biased region" description="Polar residues" evidence="1">
    <location>
        <begin position="142"/>
        <end position="161"/>
    </location>
</feature>
<name>A0A0B7MWA0_9FUNG</name>
<feature type="region of interest" description="Disordered" evidence="1">
    <location>
        <begin position="141"/>
        <end position="161"/>
    </location>
</feature>
<gene>
    <name evidence="2" type="primary">PARPA_02873.1 scaffold 5842</name>
</gene>
<dbReference type="AlphaFoldDB" id="A0A0B7MWA0"/>
<evidence type="ECO:0000313" key="3">
    <source>
        <dbReference type="Proteomes" id="UP000054107"/>
    </source>
</evidence>
<evidence type="ECO:0000313" key="2">
    <source>
        <dbReference type="EMBL" id="CEP09382.1"/>
    </source>
</evidence>
<organism evidence="2 3">
    <name type="scientific">Parasitella parasitica</name>
    <dbReference type="NCBI Taxonomy" id="35722"/>
    <lineage>
        <taxon>Eukaryota</taxon>
        <taxon>Fungi</taxon>
        <taxon>Fungi incertae sedis</taxon>
        <taxon>Mucoromycota</taxon>
        <taxon>Mucoromycotina</taxon>
        <taxon>Mucoromycetes</taxon>
        <taxon>Mucorales</taxon>
        <taxon>Mucorineae</taxon>
        <taxon>Mucoraceae</taxon>
        <taxon>Parasitella</taxon>
    </lineage>
</organism>
<accession>A0A0B7MWA0</accession>
<reference evidence="2 3" key="1">
    <citation type="submission" date="2014-09" db="EMBL/GenBank/DDBJ databases">
        <authorList>
            <person name="Ellenberger Sabrina"/>
        </authorList>
    </citation>
    <scope>NUCLEOTIDE SEQUENCE [LARGE SCALE GENOMIC DNA]</scope>
    <source>
        <strain evidence="2 3">CBS 412.66</strain>
    </source>
</reference>
<proteinExistence type="predicted"/>
<feature type="non-terminal residue" evidence="2">
    <location>
        <position position="174"/>
    </location>
</feature>
<sequence length="174" mass="19395">MSTNRVKRGRYPFEWNWCLQQNITIQAQHIKGVHNTIADMEPRRTFFKNQWQILPSLRRPDDQIVTKVCVLASGSSSYPYGCVYLPMEEVGQAAHKSPMELNHSSIEQDHTRRENFPGDSGGAILDECSLVRSGAAVGSFGSLDTPSSSGTDNFFSNTPSTDTEELESIRVAII</sequence>
<dbReference type="EMBL" id="LN721571">
    <property type="protein sequence ID" value="CEP09382.1"/>
    <property type="molecule type" value="Genomic_DNA"/>
</dbReference>
<keyword evidence="3" id="KW-1185">Reference proteome</keyword>
<protein>
    <submittedName>
        <fullName evidence="2">Uncharacterized protein</fullName>
    </submittedName>
</protein>